<proteinExistence type="predicted"/>
<comment type="caution">
    <text evidence="2">The sequence shown here is derived from an EMBL/GenBank/DDBJ whole genome shotgun (WGS) entry which is preliminary data.</text>
</comment>
<dbReference type="Proteomes" id="UP001610446">
    <property type="component" value="Unassembled WGS sequence"/>
</dbReference>
<keyword evidence="1" id="KW-0472">Membrane</keyword>
<evidence type="ECO:0000313" key="3">
    <source>
        <dbReference type="Proteomes" id="UP001610446"/>
    </source>
</evidence>
<name>A0ABR4JL60_9EURO</name>
<feature type="transmembrane region" description="Helical" evidence="1">
    <location>
        <begin position="29"/>
        <end position="48"/>
    </location>
</feature>
<accession>A0ABR4JL60</accession>
<keyword evidence="1" id="KW-0812">Transmembrane</keyword>
<sequence length="62" mass="7121">MPAIDSLAIATQRHVLERRNWASENPGPILVFCIVFIVAMGVILLFLYRKWMAGRASRETYQ</sequence>
<protein>
    <submittedName>
        <fullName evidence="2">Uncharacterized protein</fullName>
    </submittedName>
</protein>
<evidence type="ECO:0000256" key="1">
    <source>
        <dbReference type="SAM" id="Phobius"/>
    </source>
</evidence>
<reference evidence="2 3" key="1">
    <citation type="submission" date="2024-07" db="EMBL/GenBank/DDBJ databases">
        <title>Section-level genome sequencing and comparative genomics of Aspergillus sections Usti and Cavernicolus.</title>
        <authorList>
            <consortium name="Lawrence Berkeley National Laboratory"/>
            <person name="Nybo J.L."/>
            <person name="Vesth T.C."/>
            <person name="Theobald S."/>
            <person name="Frisvad J.C."/>
            <person name="Larsen T.O."/>
            <person name="Kjaerboelling I."/>
            <person name="Rothschild-Mancinelli K."/>
            <person name="Lyhne E.K."/>
            <person name="Kogle M.E."/>
            <person name="Barry K."/>
            <person name="Clum A."/>
            <person name="Na H."/>
            <person name="Ledsgaard L."/>
            <person name="Lin J."/>
            <person name="Lipzen A."/>
            <person name="Kuo A."/>
            <person name="Riley R."/>
            <person name="Mondo S."/>
            <person name="Labutti K."/>
            <person name="Haridas S."/>
            <person name="Pangalinan J."/>
            <person name="Salamov A.A."/>
            <person name="Simmons B.A."/>
            <person name="Magnuson J.K."/>
            <person name="Chen J."/>
            <person name="Drula E."/>
            <person name="Henrissat B."/>
            <person name="Wiebenga A."/>
            <person name="Lubbers R.J."/>
            <person name="Gomes A.C."/>
            <person name="Makela M.R."/>
            <person name="Stajich J."/>
            <person name="Grigoriev I.V."/>
            <person name="Mortensen U.H."/>
            <person name="De Vries R.P."/>
            <person name="Baker S.E."/>
            <person name="Andersen M.R."/>
        </authorList>
    </citation>
    <scope>NUCLEOTIDE SEQUENCE [LARGE SCALE GENOMIC DNA]</scope>
    <source>
        <strain evidence="2 3">CBS 123904</strain>
    </source>
</reference>
<keyword evidence="1" id="KW-1133">Transmembrane helix</keyword>
<dbReference type="EMBL" id="JBFXLU010000117">
    <property type="protein sequence ID" value="KAL2840772.1"/>
    <property type="molecule type" value="Genomic_DNA"/>
</dbReference>
<organism evidence="2 3">
    <name type="scientific">Aspergillus pseudoustus</name>
    <dbReference type="NCBI Taxonomy" id="1810923"/>
    <lineage>
        <taxon>Eukaryota</taxon>
        <taxon>Fungi</taxon>
        <taxon>Dikarya</taxon>
        <taxon>Ascomycota</taxon>
        <taxon>Pezizomycotina</taxon>
        <taxon>Eurotiomycetes</taxon>
        <taxon>Eurotiomycetidae</taxon>
        <taxon>Eurotiales</taxon>
        <taxon>Aspergillaceae</taxon>
        <taxon>Aspergillus</taxon>
        <taxon>Aspergillus subgen. Nidulantes</taxon>
    </lineage>
</organism>
<keyword evidence="3" id="KW-1185">Reference proteome</keyword>
<evidence type="ECO:0000313" key="2">
    <source>
        <dbReference type="EMBL" id="KAL2840772.1"/>
    </source>
</evidence>
<gene>
    <name evidence="2" type="ORF">BJY01DRAFT_218102</name>
</gene>